<dbReference type="Proteomes" id="UP000255367">
    <property type="component" value="Unassembled WGS sequence"/>
</dbReference>
<proteinExistence type="predicted"/>
<gene>
    <name evidence="1" type="ORF">NCTC12020_00819</name>
</gene>
<name>A0A380NL04_9FIRM</name>
<dbReference type="AlphaFoldDB" id="A0A380NL04"/>
<dbReference type="EMBL" id="UHIO01000001">
    <property type="protein sequence ID" value="SUP42223.1"/>
    <property type="molecule type" value="Genomic_DNA"/>
</dbReference>
<dbReference type="RefSeq" id="WP_174900337.1">
    <property type="nucleotide sequence ID" value="NZ_UHIO01000001.1"/>
</dbReference>
<evidence type="ECO:0000313" key="2">
    <source>
        <dbReference type="Proteomes" id="UP000255367"/>
    </source>
</evidence>
<evidence type="ECO:0000313" key="1">
    <source>
        <dbReference type="EMBL" id="SUP42223.1"/>
    </source>
</evidence>
<organism evidence="1 2">
    <name type="scientific">Veillonella criceti</name>
    <dbReference type="NCBI Taxonomy" id="103891"/>
    <lineage>
        <taxon>Bacteria</taxon>
        <taxon>Bacillati</taxon>
        <taxon>Bacillota</taxon>
        <taxon>Negativicutes</taxon>
        <taxon>Veillonellales</taxon>
        <taxon>Veillonellaceae</taxon>
        <taxon>Veillonella</taxon>
    </lineage>
</organism>
<accession>A0A380NL04</accession>
<protein>
    <submittedName>
        <fullName evidence="1">Uncharacterized protein</fullName>
    </submittedName>
</protein>
<sequence>MKRTFVTNGKITYPQNGQALTVFTFINSETGDMFTISTNDDNEANSIDYGQEVTIEVSPLSKTQVIPVVAPIGTEHKEESETTETEE</sequence>
<keyword evidence="2" id="KW-1185">Reference proteome</keyword>
<reference evidence="1 2" key="1">
    <citation type="submission" date="2018-06" db="EMBL/GenBank/DDBJ databases">
        <authorList>
            <consortium name="Pathogen Informatics"/>
            <person name="Doyle S."/>
        </authorList>
    </citation>
    <scope>NUCLEOTIDE SEQUENCE [LARGE SCALE GENOMIC DNA]</scope>
    <source>
        <strain evidence="1 2">NCTC12020</strain>
    </source>
</reference>